<dbReference type="Pfam" id="PF04397">
    <property type="entry name" value="LytTR"/>
    <property type="match status" value="1"/>
</dbReference>
<dbReference type="PROSITE" id="PS50930">
    <property type="entry name" value="HTH_LYTTR"/>
    <property type="match status" value="1"/>
</dbReference>
<dbReference type="PANTHER" id="PTHR37299">
    <property type="entry name" value="TRANSCRIPTIONAL REGULATOR-RELATED"/>
    <property type="match status" value="1"/>
</dbReference>
<comment type="caution">
    <text evidence="4">The sequence shown here is derived from an EMBL/GenBank/DDBJ whole genome shotgun (WGS) entry which is preliminary data.</text>
</comment>
<dbReference type="Gene3D" id="2.40.50.1020">
    <property type="entry name" value="LytTr DNA-binding domain"/>
    <property type="match status" value="1"/>
</dbReference>
<keyword evidence="1" id="KW-0597">Phosphoprotein</keyword>
<reference evidence="4 5" key="1">
    <citation type="submission" date="2016-10" db="EMBL/GenBank/DDBJ databases">
        <authorList>
            <person name="Varghese N."/>
            <person name="Submissions S."/>
        </authorList>
    </citation>
    <scope>NUCLEOTIDE SEQUENCE [LARGE SCALE GENOMIC DNA]</scope>
    <source>
        <strain evidence="4 5">DSM 17997</strain>
    </source>
</reference>
<feature type="domain" description="HTH LytTR-type" evidence="3">
    <location>
        <begin position="145"/>
        <end position="235"/>
    </location>
</feature>
<dbReference type="SUPFAM" id="SSF52172">
    <property type="entry name" value="CheY-like"/>
    <property type="match status" value="1"/>
</dbReference>
<name>A0A1H3RD50_9BACT</name>
<dbReference type="PROSITE" id="PS50110">
    <property type="entry name" value="RESPONSE_REGULATORY"/>
    <property type="match status" value="1"/>
</dbReference>
<evidence type="ECO:0000313" key="5">
    <source>
        <dbReference type="Proteomes" id="UP000199663"/>
    </source>
</evidence>
<dbReference type="Proteomes" id="UP000199663">
    <property type="component" value="Unassembled WGS sequence"/>
</dbReference>
<organism evidence="4 5">
    <name type="scientific">Rhodonellum ikkaensis</name>
    <dbReference type="NCBI Taxonomy" id="336829"/>
    <lineage>
        <taxon>Bacteria</taxon>
        <taxon>Pseudomonadati</taxon>
        <taxon>Bacteroidota</taxon>
        <taxon>Cytophagia</taxon>
        <taxon>Cytophagales</taxon>
        <taxon>Cytophagaceae</taxon>
        <taxon>Rhodonellum</taxon>
    </lineage>
</organism>
<dbReference type="PANTHER" id="PTHR37299:SF1">
    <property type="entry name" value="STAGE 0 SPORULATION PROTEIN A HOMOLOG"/>
    <property type="match status" value="1"/>
</dbReference>
<dbReference type="InterPro" id="IPR046947">
    <property type="entry name" value="LytR-like"/>
</dbReference>
<dbReference type="SMART" id="SM00448">
    <property type="entry name" value="REC"/>
    <property type="match status" value="1"/>
</dbReference>
<gene>
    <name evidence="4" type="ORF">SAMN05444412_10847</name>
</gene>
<feature type="domain" description="Response regulatory" evidence="2">
    <location>
        <begin position="2"/>
        <end position="115"/>
    </location>
</feature>
<keyword evidence="5" id="KW-1185">Reference proteome</keyword>
<evidence type="ECO:0000259" key="3">
    <source>
        <dbReference type="PROSITE" id="PS50930"/>
    </source>
</evidence>
<evidence type="ECO:0000259" key="2">
    <source>
        <dbReference type="PROSITE" id="PS50110"/>
    </source>
</evidence>
<accession>A0A1H3RD50</accession>
<proteinExistence type="predicted"/>
<evidence type="ECO:0000256" key="1">
    <source>
        <dbReference type="PROSITE-ProRule" id="PRU00169"/>
    </source>
</evidence>
<dbReference type="InterPro" id="IPR001789">
    <property type="entry name" value="Sig_transdc_resp-reg_receiver"/>
</dbReference>
<feature type="modified residue" description="4-aspartylphosphate" evidence="1">
    <location>
        <position position="54"/>
    </location>
</feature>
<dbReference type="EMBL" id="FNQC01000008">
    <property type="protein sequence ID" value="SDZ23560.1"/>
    <property type="molecule type" value="Genomic_DNA"/>
</dbReference>
<evidence type="ECO:0000313" key="4">
    <source>
        <dbReference type="EMBL" id="SDZ23560.1"/>
    </source>
</evidence>
<dbReference type="RefSeq" id="WP_019598247.1">
    <property type="nucleotide sequence ID" value="NZ_FNQC01000008.1"/>
</dbReference>
<sequence length="253" mass="29322">MKVAIVDDEMHCIESLVLDLQSIDKNIELVYKNNKPEEALDQLANLELDLLFLDVEMPGMNGFEFLEQMGTIPYDVIFTTAHSQYAVKAFKYHAFSYLMKPIDDKELAEVIHQWEKGKVKSNDQVNNIKSLLTQMKSEGILKSKIALPVYDGYEFLEVDDITYCQSDNNYATFYLKDGSKMLISKTLKEVEKILEKHMFLRIHQSFLINPKYLKKYQRTDGGYVIMEDGTSIRVSNQKKELIIGFFEAVKRSE</sequence>
<dbReference type="Pfam" id="PF00072">
    <property type="entry name" value="Response_reg"/>
    <property type="match status" value="1"/>
</dbReference>
<dbReference type="Gene3D" id="3.40.50.2300">
    <property type="match status" value="1"/>
</dbReference>
<dbReference type="SMART" id="SM00850">
    <property type="entry name" value="LytTR"/>
    <property type="match status" value="1"/>
</dbReference>
<dbReference type="InterPro" id="IPR011006">
    <property type="entry name" value="CheY-like_superfamily"/>
</dbReference>
<dbReference type="InterPro" id="IPR007492">
    <property type="entry name" value="LytTR_DNA-bd_dom"/>
</dbReference>
<protein>
    <submittedName>
        <fullName evidence="4">Two component transcriptional regulator, LytTR family</fullName>
    </submittedName>
</protein>